<keyword evidence="2 3" id="KW-0732">Signal</keyword>
<evidence type="ECO:0000313" key="7">
    <source>
        <dbReference type="Proteomes" id="UP000266206"/>
    </source>
</evidence>
<dbReference type="GO" id="GO:0042597">
    <property type="term" value="C:periplasmic space"/>
    <property type="evidence" value="ECO:0007669"/>
    <property type="project" value="InterPro"/>
</dbReference>
<reference evidence="6 7" key="1">
    <citation type="submission" date="2017-08" db="EMBL/GenBank/DDBJ databases">
        <title>Pusillimonas indicus sp. nov., a member of the family Alcaligenaceae isolated from surface seawater.</title>
        <authorList>
            <person name="Li J."/>
        </authorList>
    </citation>
    <scope>NUCLEOTIDE SEQUENCE [LARGE SCALE GENOMIC DNA]</scope>
    <source>
        <strain evidence="6 7">L52-1-41</strain>
    </source>
</reference>
<evidence type="ECO:0000259" key="4">
    <source>
        <dbReference type="Pfam" id="PF01464"/>
    </source>
</evidence>
<dbReference type="InterPro" id="IPR008939">
    <property type="entry name" value="Lytic_TGlycosylase_superhlx_U"/>
</dbReference>
<dbReference type="EMBL" id="NQYH01000001">
    <property type="protein sequence ID" value="RIY42309.1"/>
    <property type="molecule type" value="Genomic_DNA"/>
</dbReference>
<dbReference type="SUPFAM" id="SSF53955">
    <property type="entry name" value="Lysozyme-like"/>
    <property type="match status" value="1"/>
</dbReference>
<name>A0A3A1YYB9_9BURK</name>
<dbReference type="Pfam" id="PF01464">
    <property type="entry name" value="SLT"/>
    <property type="match status" value="1"/>
</dbReference>
<dbReference type="Proteomes" id="UP000266206">
    <property type="component" value="Unassembled WGS sequence"/>
</dbReference>
<dbReference type="InterPro" id="IPR023346">
    <property type="entry name" value="Lysozyme-like_dom_sf"/>
</dbReference>
<dbReference type="Gene3D" id="1.10.530.10">
    <property type="match status" value="1"/>
</dbReference>
<dbReference type="Gene3D" id="1.25.20.10">
    <property type="entry name" value="Bacterial muramidases"/>
    <property type="match status" value="1"/>
</dbReference>
<dbReference type="AlphaFoldDB" id="A0A3A1YYB9"/>
<feature type="domain" description="Lytic transglycosylase superhelical linker" evidence="5">
    <location>
        <begin position="425"/>
        <end position="484"/>
    </location>
</feature>
<feature type="signal peptide" evidence="3">
    <location>
        <begin position="1"/>
        <end position="36"/>
    </location>
</feature>
<dbReference type="Pfam" id="PF14718">
    <property type="entry name" value="SLT_L"/>
    <property type="match status" value="1"/>
</dbReference>
<dbReference type="OrthoDB" id="92254at2"/>
<dbReference type="InterPro" id="IPR037061">
    <property type="entry name" value="Lytic_TGlycoase_superhlx_L_sf"/>
</dbReference>
<dbReference type="InterPro" id="IPR008258">
    <property type="entry name" value="Transglycosylase_SLT_dom_1"/>
</dbReference>
<dbReference type="CDD" id="cd13401">
    <property type="entry name" value="Slt70-like"/>
    <property type="match status" value="1"/>
</dbReference>
<dbReference type="InterPro" id="IPR012289">
    <property type="entry name" value="Lytic_TGlycosylase_superhlx_L"/>
</dbReference>
<evidence type="ECO:0000256" key="1">
    <source>
        <dbReference type="ARBA" id="ARBA00007734"/>
    </source>
</evidence>
<organism evidence="6 7">
    <name type="scientific">Neopusillimonas maritima</name>
    <dbReference type="NCBI Taxonomy" id="2026239"/>
    <lineage>
        <taxon>Bacteria</taxon>
        <taxon>Pseudomonadati</taxon>
        <taxon>Pseudomonadota</taxon>
        <taxon>Betaproteobacteria</taxon>
        <taxon>Burkholderiales</taxon>
        <taxon>Alcaligenaceae</taxon>
        <taxon>Neopusillimonas</taxon>
    </lineage>
</organism>
<dbReference type="GO" id="GO:0004553">
    <property type="term" value="F:hydrolase activity, hydrolyzing O-glycosyl compounds"/>
    <property type="evidence" value="ECO:0007669"/>
    <property type="project" value="InterPro"/>
</dbReference>
<evidence type="ECO:0000313" key="6">
    <source>
        <dbReference type="EMBL" id="RIY42309.1"/>
    </source>
</evidence>
<protein>
    <submittedName>
        <fullName evidence="6">Lytic transglycosylase</fullName>
    </submittedName>
</protein>
<feature type="chain" id="PRO_5017376932" evidence="3">
    <location>
        <begin position="37"/>
        <end position="671"/>
    </location>
</feature>
<gene>
    <name evidence="6" type="ORF">CJP73_02445</name>
</gene>
<sequence length="671" mass="75210">MVFKQCQRYQKLWWRAGLGLLLAGVLGSAGLGPAAAQEDVEVINITIRPDPSLQAVIQAREAMQRKRWDELEALVPQASQAPLLGSYAEYWLLRRDLTNPATPVPTQRLERFMATNEDAYLADRIRSDWIVAAARSGDYAKAVELAPVVANNSQVDCAVLLSRHMLGERVNGQVAVDTFEPVSLCWMMLDELVDKNIVGWKQLETMLRATLETSKTGNARRLAALMFDAGQMKSYAAFMKNPRQWLAGQQAPKTTADIALVTLALSRLARNDRDVETAYIQNNWASSIPKADLEWVWGQFGLIAALNVEPNAVQWYRRSGNIPKTDYNHAWEVRSELRQAPIDWVQVSRAIQKMTPRQQAEPVWVYWYGRSLAAQGNDAAARQYYQSIQNDYSFYGQLANEELGQPIPIPPAPAPVTPQELAEARANPGLQRGIKLFDLGWRAEAVPEWNFTLRGMTDRQLLAAAELAREEQIFDRVVNTSLRTSSIADFSQRFVAPFEGRVSAKAREINLDPAWVYGLIRQESRFITDARSRVGASGLMQLMPATARWVARKIGMSDFNPSMVNDFDVNTILGTQYLKMVLDDLDGSQVLATAGYNAGPGRSKQWRAKLLGPVEGAVFTETIPFTETRLYVKHVLSNAVYYAMLFSGQPQSLKARLDTISPNRSRRTNLP</sequence>
<comment type="similarity">
    <text evidence="1">Belongs to the transglycosylase Slt family.</text>
</comment>
<accession>A0A3A1YYB9</accession>
<dbReference type="RefSeq" id="WP_119515390.1">
    <property type="nucleotide sequence ID" value="NZ_NQYH01000001.1"/>
</dbReference>
<dbReference type="PANTHER" id="PTHR37423">
    <property type="entry name" value="SOLUBLE LYTIC MUREIN TRANSGLYCOSYLASE-RELATED"/>
    <property type="match status" value="1"/>
</dbReference>
<dbReference type="Gene3D" id="1.10.1240.20">
    <property type="entry name" value="Lytic transglycosylase, superhelical linker domain"/>
    <property type="match status" value="1"/>
</dbReference>
<evidence type="ECO:0000256" key="3">
    <source>
        <dbReference type="SAM" id="SignalP"/>
    </source>
</evidence>
<evidence type="ECO:0000259" key="5">
    <source>
        <dbReference type="Pfam" id="PF14718"/>
    </source>
</evidence>
<comment type="caution">
    <text evidence="6">The sequence shown here is derived from an EMBL/GenBank/DDBJ whole genome shotgun (WGS) entry which is preliminary data.</text>
</comment>
<feature type="domain" description="Transglycosylase SLT" evidence="4">
    <location>
        <begin position="505"/>
        <end position="608"/>
    </location>
</feature>
<dbReference type="PANTHER" id="PTHR37423:SF5">
    <property type="entry name" value="SOLUBLE LYTIC MUREIN TRANSGLYCOSYLASE"/>
    <property type="match status" value="1"/>
</dbReference>
<dbReference type="SUPFAM" id="SSF48435">
    <property type="entry name" value="Bacterial muramidases"/>
    <property type="match status" value="1"/>
</dbReference>
<evidence type="ECO:0000256" key="2">
    <source>
        <dbReference type="ARBA" id="ARBA00022729"/>
    </source>
</evidence>
<proteinExistence type="inferred from homology"/>